<dbReference type="InterPro" id="IPR014710">
    <property type="entry name" value="RmlC-like_jellyroll"/>
</dbReference>
<dbReference type="InterPro" id="IPR011051">
    <property type="entry name" value="RmlC_Cupin_sf"/>
</dbReference>
<dbReference type="SUPFAM" id="SSF51182">
    <property type="entry name" value="RmlC-like cupins"/>
    <property type="match status" value="1"/>
</dbReference>
<dbReference type="EMBL" id="KZ613472">
    <property type="protein sequence ID" value="PMD24503.1"/>
    <property type="molecule type" value="Genomic_DNA"/>
</dbReference>
<dbReference type="OrthoDB" id="445803at2759"/>
<dbReference type="Pfam" id="PF07883">
    <property type="entry name" value="Cupin_2"/>
    <property type="match status" value="1"/>
</dbReference>
<keyword evidence="5" id="KW-1185">Reference proteome</keyword>
<protein>
    <submittedName>
        <fullName evidence="4">RmlC-like cupin</fullName>
    </submittedName>
</protein>
<gene>
    <name evidence="4" type="ORF">NA56DRAFT_643071</name>
</gene>
<feature type="domain" description="Cupin type-2" evidence="3">
    <location>
        <begin position="53"/>
        <end position="120"/>
    </location>
</feature>
<evidence type="ECO:0000256" key="2">
    <source>
        <dbReference type="SAM" id="MobiDB-lite"/>
    </source>
</evidence>
<organism evidence="4 5">
    <name type="scientific">Hyaloscypha hepaticicola</name>
    <dbReference type="NCBI Taxonomy" id="2082293"/>
    <lineage>
        <taxon>Eukaryota</taxon>
        <taxon>Fungi</taxon>
        <taxon>Dikarya</taxon>
        <taxon>Ascomycota</taxon>
        <taxon>Pezizomycotina</taxon>
        <taxon>Leotiomycetes</taxon>
        <taxon>Helotiales</taxon>
        <taxon>Hyaloscyphaceae</taxon>
        <taxon>Hyaloscypha</taxon>
    </lineage>
</organism>
<dbReference type="InterPro" id="IPR051610">
    <property type="entry name" value="GPI/OXD"/>
</dbReference>
<sequence length="141" mass="15513">MASPAQPVVLSPHHTSTQPLEKVDVPSQGNFMWHTLFSQPNSATDSMCAGIAVCPPGTGRLCPHRHEQAEIYYIISGKGVMKINGKENHVERGSSVFIPSNAEHEIANVGEEELRWFYVFPTADFGNVVYRFSKEVGAEGK</sequence>
<dbReference type="AlphaFoldDB" id="A0A2J6QE14"/>
<reference evidence="4 5" key="1">
    <citation type="submission" date="2016-05" db="EMBL/GenBank/DDBJ databases">
        <title>A degradative enzymes factory behind the ericoid mycorrhizal symbiosis.</title>
        <authorList>
            <consortium name="DOE Joint Genome Institute"/>
            <person name="Martino E."/>
            <person name="Morin E."/>
            <person name="Grelet G."/>
            <person name="Kuo A."/>
            <person name="Kohler A."/>
            <person name="Daghino S."/>
            <person name="Barry K."/>
            <person name="Choi C."/>
            <person name="Cichocki N."/>
            <person name="Clum A."/>
            <person name="Copeland A."/>
            <person name="Hainaut M."/>
            <person name="Haridas S."/>
            <person name="Labutti K."/>
            <person name="Lindquist E."/>
            <person name="Lipzen A."/>
            <person name="Khouja H.-R."/>
            <person name="Murat C."/>
            <person name="Ohm R."/>
            <person name="Olson A."/>
            <person name="Spatafora J."/>
            <person name="Veneault-Fourrey C."/>
            <person name="Henrissat B."/>
            <person name="Grigoriev I."/>
            <person name="Martin F."/>
            <person name="Perotto S."/>
        </authorList>
    </citation>
    <scope>NUCLEOTIDE SEQUENCE [LARGE SCALE GENOMIC DNA]</scope>
    <source>
        <strain evidence="4 5">UAMH 7357</strain>
    </source>
</reference>
<dbReference type="InterPro" id="IPR013096">
    <property type="entry name" value="Cupin_2"/>
</dbReference>
<evidence type="ECO:0000256" key="1">
    <source>
        <dbReference type="ARBA" id="ARBA00022723"/>
    </source>
</evidence>
<dbReference type="Gene3D" id="2.60.120.10">
    <property type="entry name" value="Jelly Rolls"/>
    <property type="match status" value="1"/>
</dbReference>
<dbReference type="GO" id="GO:0046872">
    <property type="term" value="F:metal ion binding"/>
    <property type="evidence" value="ECO:0007669"/>
    <property type="project" value="UniProtKB-KW"/>
</dbReference>
<keyword evidence="1" id="KW-0479">Metal-binding</keyword>
<dbReference type="PANTHER" id="PTHR35848">
    <property type="entry name" value="OXALATE-BINDING PROTEIN"/>
    <property type="match status" value="1"/>
</dbReference>
<dbReference type="Proteomes" id="UP000235672">
    <property type="component" value="Unassembled WGS sequence"/>
</dbReference>
<name>A0A2J6QE14_9HELO</name>
<evidence type="ECO:0000313" key="4">
    <source>
        <dbReference type="EMBL" id="PMD24503.1"/>
    </source>
</evidence>
<evidence type="ECO:0000313" key="5">
    <source>
        <dbReference type="Proteomes" id="UP000235672"/>
    </source>
</evidence>
<proteinExistence type="predicted"/>
<evidence type="ECO:0000259" key="3">
    <source>
        <dbReference type="Pfam" id="PF07883"/>
    </source>
</evidence>
<feature type="region of interest" description="Disordered" evidence="2">
    <location>
        <begin position="1"/>
        <end position="22"/>
    </location>
</feature>
<accession>A0A2J6QE14</accession>
<dbReference type="PANTHER" id="PTHR35848:SF6">
    <property type="entry name" value="CUPIN TYPE-2 DOMAIN-CONTAINING PROTEIN"/>
    <property type="match status" value="1"/>
</dbReference>